<name>X0ZGM9_9ZZZZ</name>
<reference evidence="1" key="1">
    <citation type="journal article" date="2014" name="Front. Microbiol.">
        <title>High frequency of phylogenetically diverse reductive dehalogenase-homologous genes in deep subseafloor sedimentary metagenomes.</title>
        <authorList>
            <person name="Kawai M."/>
            <person name="Futagami T."/>
            <person name="Toyoda A."/>
            <person name="Takaki Y."/>
            <person name="Nishi S."/>
            <person name="Hori S."/>
            <person name="Arai W."/>
            <person name="Tsubouchi T."/>
            <person name="Morono Y."/>
            <person name="Uchiyama I."/>
            <person name="Ito T."/>
            <person name="Fujiyama A."/>
            <person name="Inagaki F."/>
            <person name="Takami H."/>
        </authorList>
    </citation>
    <scope>NUCLEOTIDE SEQUENCE</scope>
    <source>
        <strain evidence="1">Expedition CK06-06</strain>
    </source>
</reference>
<organism evidence="1">
    <name type="scientific">marine sediment metagenome</name>
    <dbReference type="NCBI Taxonomy" id="412755"/>
    <lineage>
        <taxon>unclassified sequences</taxon>
        <taxon>metagenomes</taxon>
        <taxon>ecological metagenomes</taxon>
    </lineage>
</organism>
<dbReference type="EMBL" id="BART01003649">
    <property type="protein sequence ID" value="GAG59493.1"/>
    <property type="molecule type" value="Genomic_DNA"/>
</dbReference>
<gene>
    <name evidence="1" type="ORF">S01H4_09851</name>
</gene>
<sequence>MILRVIMCKAPTTNNEKEAPNSNQGLLFRCGAIKSWDATSSHARNR</sequence>
<protein>
    <submittedName>
        <fullName evidence="1">Uncharacterized protein</fullName>
    </submittedName>
</protein>
<feature type="non-terminal residue" evidence="1">
    <location>
        <position position="46"/>
    </location>
</feature>
<dbReference type="AlphaFoldDB" id="X0ZGM9"/>
<comment type="caution">
    <text evidence="1">The sequence shown here is derived from an EMBL/GenBank/DDBJ whole genome shotgun (WGS) entry which is preliminary data.</text>
</comment>
<proteinExistence type="predicted"/>
<evidence type="ECO:0000313" key="1">
    <source>
        <dbReference type="EMBL" id="GAG59493.1"/>
    </source>
</evidence>
<accession>X0ZGM9</accession>